<dbReference type="Gene3D" id="2.40.420.20">
    <property type="match status" value="1"/>
</dbReference>
<dbReference type="EMBL" id="CP061799">
    <property type="protein sequence ID" value="QTA81064.1"/>
    <property type="molecule type" value="Genomic_DNA"/>
</dbReference>
<evidence type="ECO:0000313" key="8">
    <source>
        <dbReference type="Proteomes" id="UP000663720"/>
    </source>
</evidence>
<evidence type="ECO:0000256" key="1">
    <source>
        <dbReference type="ARBA" id="ARBA00009477"/>
    </source>
</evidence>
<keyword evidence="2" id="KW-0812">Transmembrane</keyword>
<evidence type="ECO:0000259" key="3">
    <source>
        <dbReference type="Pfam" id="PF25876"/>
    </source>
</evidence>
<name>A0A975B8R8_9BACT</name>
<dbReference type="GO" id="GO:0015562">
    <property type="term" value="F:efflux transmembrane transporter activity"/>
    <property type="evidence" value="ECO:0007669"/>
    <property type="project" value="TreeGrafter"/>
</dbReference>
<protein>
    <submittedName>
        <fullName evidence="7">Efflux transporter, RND family</fullName>
    </submittedName>
</protein>
<dbReference type="PANTHER" id="PTHR30469">
    <property type="entry name" value="MULTIDRUG RESISTANCE PROTEIN MDTA"/>
    <property type="match status" value="1"/>
</dbReference>
<dbReference type="Proteomes" id="UP000663720">
    <property type="component" value="Chromosome"/>
</dbReference>
<proteinExistence type="inferred from homology"/>
<feature type="transmembrane region" description="Helical" evidence="2">
    <location>
        <begin position="21"/>
        <end position="44"/>
    </location>
</feature>
<dbReference type="KEGG" id="dli:dnl_33880"/>
<dbReference type="Gene3D" id="1.10.287.470">
    <property type="entry name" value="Helix hairpin bin"/>
    <property type="match status" value="1"/>
</dbReference>
<evidence type="ECO:0000259" key="6">
    <source>
        <dbReference type="Pfam" id="PF25989"/>
    </source>
</evidence>
<keyword evidence="8" id="KW-1185">Reference proteome</keyword>
<dbReference type="InterPro" id="IPR006143">
    <property type="entry name" value="RND_pump_MFP"/>
</dbReference>
<evidence type="ECO:0000313" key="7">
    <source>
        <dbReference type="EMBL" id="QTA81064.1"/>
    </source>
</evidence>
<evidence type="ECO:0000256" key="2">
    <source>
        <dbReference type="SAM" id="Phobius"/>
    </source>
</evidence>
<accession>A0A975B8R8</accession>
<dbReference type="InterPro" id="IPR058792">
    <property type="entry name" value="Beta-barrel_RND_2"/>
</dbReference>
<dbReference type="Pfam" id="PF25954">
    <property type="entry name" value="Beta-barrel_RND_2"/>
    <property type="match status" value="1"/>
</dbReference>
<organism evidence="7 8">
    <name type="scientific">Desulfonema limicola</name>
    <dbReference type="NCBI Taxonomy" id="45656"/>
    <lineage>
        <taxon>Bacteria</taxon>
        <taxon>Pseudomonadati</taxon>
        <taxon>Thermodesulfobacteriota</taxon>
        <taxon>Desulfobacteria</taxon>
        <taxon>Desulfobacterales</taxon>
        <taxon>Desulfococcaceae</taxon>
        <taxon>Desulfonema</taxon>
    </lineage>
</organism>
<dbReference type="PANTHER" id="PTHR30469:SF11">
    <property type="entry name" value="BLL4320 PROTEIN"/>
    <property type="match status" value="1"/>
</dbReference>
<sequence>MENKNKNNHDNKISDKNKSKIWLRYALLFSVALVIIINGIFFFLSNPSASVNPGDKKAAVKMPLMTVEVTDVIVSSSNNEIKTVGTLLANESVVMRSEVNGRITAIDFNEGEAVSRDMVLFSLDQSVLTAELEKAKANLDLHWADYNRAKSLLKERAISERERDQAFALWKLDKANMQVIQAQLDKTVIRAPFDGTLGLRKVSTGDFINAGQELINIEDTSKLKVEFKIPEIHSSLARPGQKVLLESDAFPGEVFEAEVYAVNPRIDSQARNLELRAVMENRDQKLRPGQFVRVSLEVGTDESALFVPEQALISQPKRQFVWKIEQGSTHMTEVTIGKREKGMVQIVKGLEPGDTVITGGFQKIGEGMQVNAVKADPNMFI</sequence>
<comment type="similarity">
    <text evidence="1">Belongs to the membrane fusion protein (MFP) (TC 8.A.1) family.</text>
</comment>
<dbReference type="Pfam" id="PF25917">
    <property type="entry name" value="BSH_RND"/>
    <property type="match status" value="1"/>
</dbReference>
<feature type="domain" description="YknX-like C-terminal permuted SH3-like" evidence="6">
    <location>
        <begin position="305"/>
        <end position="371"/>
    </location>
</feature>
<evidence type="ECO:0000259" key="4">
    <source>
        <dbReference type="Pfam" id="PF25917"/>
    </source>
</evidence>
<keyword evidence="2" id="KW-0472">Membrane</keyword>
<dbReference type="InterPro" id="IPR058624">
    <property type="entry name" value="MdtA-like_HH"/>
</dbReference>
<dbReference type="SUPFAM" id="SSF111369">
    <property type="entry name" value="HlyD-like secretion proteins"/>
    <property type="match status" value="1"/>
</dbReference>
<feature type="domain" description="Multidrug resistance protein MdtA-like alpha-helical hairpin" evidence="3">
    <location>
        <begin position="127"/>
        <end position="185"/>
    </location>
</feature>
<dbReference type="InterPro" id="IPR058637">
    <property type="entry name" value="YknX-like_C"/>
</dbReference>
<dbReference type="AlphaFoldDB" id="A0A975B8R8"/>
<keyword evidence="2" id="KW-1133">Transmembrane helix</keyword>
<dbReference type="RefSeq" id="WP_207687135.1">
    <property type="nucleotide sequence ID" value="NZ_CP061799.1"/>
</dbReference>
<dbReference type="Gene3D" id="2.40.30.170">
    <property type="match status" value="1"/>
</dbReference>
<gene>
    <name evidence="7" type="ORF">dnl_33880</name>
</gene>
<feature type="domain" description="Multidrug resistance protein MdtA-like barrel-sandwich hybrid" evidence="4">
    <location>
        <begin position="92"/>
        <end position="217"/>
    </location>
</feature>
<dbReference type="Pfam" id="PF25989">
    <property type="entry name" value="YknX_C"/>
    <property type="match status" value="1"/>
</dbReference>
<dbReference type="Pfam" id="PF25876">
    <property type="entry name" value="HH_MFP_RND"/>
    <property type="match status" value="1"/>
</dbReference>
<feature type="domain" description="CusB-like beta-barrel" evidence="5">
    <location>
        <begin position="225"/>
        <end position="297"/>
    </location>
</feature>
<dbReference type="NCBIfam" id="TIGR01730">
    <property type="entry name" value="RND_mfp"/>
    <property type="match status" value="1"/>
</dbReference>
<dbReference type="GO" id="GO:1990281">
    <property type="term" value="C:efflux pump complex"/>
    <property type="evidence" value="ECO:0007669"/>
    <property type="project" value="TreeGrafter"/>
</dbReference>
<reference evidence="7" key="1">
    <citation type="journal article" date="2021" name="Microb. Physiol.">
        <title>Proteogenomic Insights into the Physiology of Marine, Sulfate-Reducing, Filamentous Desulfonema limicola and Desulfonema magnum.</title>
        <authorList>
            <person name="Schnaars V."/>
            <person name="Wohlbrand L."/>
            <person name="Scheve S."/>
            <person name="Hinrichs C."/>
            <person name="Reinhardt R."/>
            <person name="Rabus R."/>
        </authorList>
    </citation>
    <scope>NUCLEOTIDE SEQUENCE</scope>
    <source>
        <strain evidence="7">5ac10</strain>
    </source>
</reference>
<dbReference type="Gene3D" id="2.40.50.100">
    <property type="match status" value="1"/>
</dbReference>
<evidence type="ECO:0000259" key="5">
    <source>
        <dbReference type="Pfam" id="PF25954"/>
    </source>
</evidence>
<dbReference type="InterPro" id="IPR058625">
    <property type="entry name" value="MdtA-like_BSH"/>
</dbReference>
<dbReference type="FunFam" id="2.40.30.170:FF:000010">
    <property type="entry name" value="Efflux RND transporter periplasmic adaptor subunit"/>
    <property type="match status" value="1"/>
</dbReference>